<name>A0ABQ1STH8_9SPHI</name>
<sequence>MAAISAQMHIGYYDYINISFVHKLKFGGTNAITASKKQFRYKNTALPVFFLIKFYLERAKEIKYNNKQAYGEK</sequence>
<dbReference type="EMBL" id="BMJO01000004">
    <property type="protein sequence ID" value="GGE59601.1"/>
    <property type="molecule type" value="Genomic_DNA"/>
</dbReference>
<proteinExistence type="predicted"/>
<evidence type="ECO:0000313" key="2">
    <source>
        <dbReference type="Proteomes" id="UP000622648"/>
    </source>
</evidence>
<comment type="caution">
    <text evidence="1">The sequence shown here is derived from an EMBL/GenBank/DDBJ whole genome shotgun (WGS) entry which is preliminary data.</text>
</comment>
<gene>
    <name evidence="1" type="ORF">GCM10011413_27550</name>
</gene>
<keyword evidence="2" id="KW-1185">Reference proteome</keyword>
<accession>A0ABQ1STH8</accession>
<protein>
    <submittedName>
        <fullName evidence="1">Uncharacterized protein</fullName>
    </submittedName>
</protein>
<reference evidence="2" key="1">
    <citation type="journal article" date="2019" name="Int. J. Syst. Evol. Microbiol.">
        <title>The Global Catalogue of Microorganisms (GCM) 10K type strain sequencing project: providing services to taxonomists for standard genome sequencing and annotation.</title>
        <authorList>
            <consortium name="The Broad Institute Genomics Platform"/>
            <consortium name="The Broad Institute Genome Sequencing Center for Infectious Disease"/>
            <person name="Wu L."/>
            <person name="Ma J."/>
        </authorList>
    </citation>
    <scope>NUCLEOTIDE SEQUENCE [LARGE SCALE GENOMIC DNA]</scope>
    <source>
        <strain evidence="2">CGMCC 1.15644</strain>
    </source>
</reference>
<dbReference type="Proteomes" id="UP000622648">
    <property type="component" value="Unassembled WGS sequence"/>
</dbReference>
<evidence type="ECO:0000313" key="1">
    <source>
        <dbReference type="EMBL" id="GGE59601.1"/>
    </source>
</evidence>
<organism evidence="1 2">
    <name type="scientific">Pedobacter psychrotolerans</name>
    <dbReference type="NCBI Taxonomy" id="1843235"/>
    <lineage>
        <taxon>Bacteria</taxon>
        <taxon>Pseudomonadati</taxon>
        <taxon>Bacteroidota</taxon>
        <taxon>Sphingobacteriia</taxon>
        <taxon>Sphingobacteriales</taxon>
        <taxon>Sphingobacteriaceae</taxon>
        <taxon>Pedobacter</taxon>
    </lineage>
</organism>